<gene>
    <name evidence="1" type="ORF">EIMP300_07430</name>
</gene>
<sequence>MTQSIFQAQPFELPFDPRTTALVMIDMQRDFVEAGGFGEALGNDVSRVRTVNYRTMYRGAGSRTSKRNYGYSYS</sequence>
<evidence type="ECO:0000313" key="2">
    <source>
        <dbReference type="Proteomes" id="UP000467488"/>
    </source>
</evidence>
<dbReference type="AlphaFoldDB" id="A0A8S0FH40"/>
<evidence type="ECO:0000313" key="1">
    <source>
        <dbReference type="EMBL" id="BBU79343.1"/>
    </source>
</evidence>
<dbReference type="Proteomes" id="UP000467488">
    <property type="component" value="Chromosome"/>
</dbReference>
<accession>A0A8S0FH40</accession>
<reference evidence="1 2" key="1">
    <citation type="submission" date="2020-01" db="EMBL/GenBank/DDBJ databases">
        <title>Dynamics of blaIMP-6 dissemination in carbapenem resistant Enterobacteriacea isolated from regional surveillance in Osaka, Japan.</title>
        <authorList>
            <person name="Abe R."/>
            <person name="Akeda Y."/>
            <person name="Sugawara Y."/>
            <person name="Yamamoto N."/>
            <person name="Tomono K."/>
            <person name="Takeuchi D."/>
            <person name="Kawahara R."/>
            <person name="Hamada S."/>
        </authorList>
    </citation>
    <scope>NUCLEOTIDE SEQUENCE [LARGE SCALE GENOMIC DNA]</scope>
    <source>
        <strain evidence="1 2">E300</strain>
    </source>
</reference>
<dbReference type="Gene3D" id="3.40.50.850">
    <property type="entry name" value="Isochorismatase-like"/>
    <property type="match status" value="1"/>
</dbReference>
<name>A0A8S0FH40_ECOLX</name>
<evidence type="ECO:0008006" key="3">
    <source>
        <dbReference type="Google" id="ProtNLM"/>
    </source>
</evidence>
<proteinExistence type="predicted"/>
<dbReference type="InterPro" id="IPR036380">
    <property type="entry name" value="Isochorismatase-like_sf"/>
</dbReference>
<protein>
    <recommendedName>
        <fullName evidence="3">Isochorismatase</fullName>
    </recommendedName>
</protein>
<dbReference type="SUPFAM" id="SSF52499">
    <property type="entry name" value="Isochorismatase-like hydrolases"/>
    <property type="match status" value="1"/>
</dbReference>
<dbReference type="EMBL" id="AP022360">
    <property type="protein sequence ID" value="BBU79343.1"/>
    <property type="molecule type" value="Genomic_DNA"/>
</dbReference>
<organism evidence="1 2">
    <name type="scientific">Escherichia coli</name>
    <dbReference type="NCBI Taxonomy" id="562"/>
    <lineage>
        <taxon>Bacteria</taxon>
        <taxon>Pseudomonadati</taxon>
        <taxon>Pseudomonadota</taxon>
        <taxon>Gammaproteobacteria</taxon>
        <taxon>Enterobacterales</taxon>
        <taxon>Enterobacteriaceae</taxon>
        <taxon>Escherichia</taxon>
    </lineage>
</organism>